<feature type="compositionally biased region" description="Basic and acidic residues" evidence="1">
    <location>
        <begin position="59"/>
        <end position="74"/>
    </location>
</feature>
<feature type="region of interest" description="Disordered" evidence="1">
    <location>
        <begin position="1"/>
        <end position="38"/>
    </location>
</feature>
<feature type="region of interest" description="Disordered" evidence="1">
    <location>
        <begin position="59"/>
        <end position="109"/>
    </location>
</feature>
<evidence type="ECO:0000313" key="3">
    <source>
        <dbReference type="Proteomes" id="UP001458880"/>
    </source>
</evidence>
<keyword evidence="3" id="KW-1185">Reference proteome</keyword>
<reference evidence="2 3" key="1">
    <citation type="journal article" date="2024" name="BMC Genomics">
        <title>De novo assembly and annotation of Popillia japonica's genome with initial clues to its potential as an invasive pest.</title>
        <authorList>
            <person name="Cucini C."/>
            <person name="Boschi S."/>
            <person name="Funari R."/>
            <person name="Cardaioli E."/>
            <person name="Iannotti N."/>
            <person name="Marturano G."/>
            <person name="Paoli F."/>
            <person name="Bruttini M."/>
            <person name="Carapelli A."/>
            <person name="Frati F."/>
            <person name="Nardi F."/>
        </authorList>
    </citation>
    <scope>NUCLEOTIDE SEQUENCE [LARGE SCALE GENOMIC DNA]</scope>
    <source>
        <strain evidence="2">DMR45628</strain>
    </source>
</reference>
<gene>
    <name evidence="2" type="ORF">QE152_g6549</name>
</gene>
<evidence type="ECO:0000313" key="2">
    <source>
        <dbReference type="EMBL" id="KAK9745917.1"/>
    </source>
</evidence>
<evidence type="ECO:0000256" key="1">
    <source>
        <dbReference type="SAM" id="MobiDB-lite"/>
    </source>
</evidence>
<proteinExistence type="predicted"/>
<sequence length="127" mass="14845">MSGSRCESPQQMNPFGMTARAERQNRQRNRLCKESAGRERVLIGMASYEKEQDHLQKLLEENLTDEKASELHDNDESDQDSDREERQDTDSESEQDMYDAEEKVPHSENFTYMGKINSLVGRNIWEK</sequence>
<feature type="compositionally biased region" description="Polar residues" evidence="1">
    <location>
        <begin position="1"/>
        <end position="13"/>
    </location>
</feature>
<comment type="caution">
    <text evidence="2">The sequence shown here is derived from an EMBL/GenBank/DDBJ whole genome shotgun (WGS) entry which is preliminary data.</text>
</comment>
<organism evidence="2 3">
    <name type="scientific">Popillia japonica</name>
    <name type="common">Japanese beetle</name>
    <dbReference type="NCBI Taxonomy" id="7064"/>
    <lineage>
        <taxon>Eukaryota</taxon>
        <taxon>Metazoa</taxon>
        <taxon>Ecdysozoa</taxon>
        <taxon>Arthropoda</taxon>
        <taxon>Hexapoda</taxon>
        <taxon>Insecta</taxon>
        <taxon>Pterygota</taxon>
        <taxon>Neoptera</taxon>
        <taxon>Endopterygota</taxon>
        <taxon>Coleoptera</taxon>
        <taxon>Polyphaga</taxon>
        <taxon>Scarabaeiformia</taxon>
        <taxon>Scarabaeidae</taxon>
        <taxon>Rutelinae</taxon>
        <taxon>Popillia</taxon>
    </lineage>
</organism>
<name>A0AAW1MIB1_POPJA</name>
<dbReference type="Proteomes" id="UP001458880">
    <property type="component" value="Unassembled WGS sequence"/>
</dbReference>
<dbReference type="EMBL" id="JASPKY010000044">
    <property type="protein sequence ID" value="KAK9745917.1"/>
    <property type="molecule type" value="Genomic_DNA"/>
</dbReference>
<dbReference type="AlphaFoldDB" id="A0AAW1MIB1"/>
<accession>A0AAW1MIB1</accession>
<protein>
    <submittedName>
        <fullName evidence="2">Uncharacterized protein</fullName>
    </submittedName>
</protein>
<feature type="compositionally biased region" description="Acidic residues" evidence="1">
    <location>
        <begin position="90"/>
        <end position="99"/>
    </location>
</feature>
<feature type="compositionally biased region" description="Basic and acidic residues" evidence="1">
    <location>
        <begin position="20"/>
        <end position="38"/>
    </location>
</feature>